<dbReference type="Proteomes" id="UP001431783">
    <property type="component" value="Unassembled WGS sequence"/>
</dbReference>
<evidence type="ECO:0000313" key="2">
    <source>
        <dbReference type="Proteomes" id="UP001431783"/>
    </source>
</evidence>
<name>A0AAW1U4M8_9CUCU</name>
<evidence type="ECO:0000313" key="1">
    <source>
        <dbReference type="EMBL" id="KAK9874846.1"/>
    </source>
</evidence>
<organism evidence="1 2">
    <name type="scientific">Henosepilachna vigintioctopunctata</name>
    <dbReference type="NCBI Taxonomy" id="420089"/>
    <lineage>
        <taxon>Eukaryota</taxon>
        <taxon>Metazoa</taxon>
        <taxon>Ecdysozoa</taxon>
        <taxon>Arthropoda</taxon>
        <taxon>Hexapoda</taxon>
        <taxon>Insecta</taxon>
        <taxon>Pterygota</taxon>
        <taxon>Neoptera</taxon>
        <taxon>Endopterygota</taxon>
        <taxon>Coleoptera</taxon>
        <taxon>Polyphaga</taxon>
        <taxon>Cucujiformia</taxon>
        <taxon>Coccinelloidea</taxon>
        <taxon>Coccinellidae</taxon>
        <taxon>Epilachninae</taxon>
        <taxon>Epilachnini</taxon>
        <taxon>Henosepilachna</taxon>
    </lineage>
</organism>
<proteinExistence type="predicted"/>
<gene>
    <name evidence="1" type="ORF">WA026_005662</name>
</gene>
<reference evidence="1 2" key="1">
    <citation type="submission" date="2023-03" db="EMBL/GenBank/DDBJ databases">
        <title>Genome insight into feeding habits of ladybird beetles.</title>
        <authorList>
            <person name="Li H.-S."/>
            <person name="Huang Y.-H."/>
            <person name="Pang H."/>
        </authorList>
    </citation>
    <scope>NUCLEOTIDE SEQUENCE [LARGE SCALE GENOMIC DNA]</scope>
    <source>
        <strain evidence="1">SYSU_2023b</strain>
        <tissue evidence="1">Whole body</tissue>
    </source>
</reference>
<keyword evidence="2" id="KW-1185">Reference proteome</keyword>
<sequence>MSQNENCSIDRNVKNTLLYECYQSVFGSFLVVYAKTEKIELNSKSLSVNAEGVNPIPINFTNQFSLGVNDLTFLSHLLRNTLENNIYAKGLTFIPILYREESHNEFQIASAGSI</sequence>
<dbReference type="EMBL" id="JARQZJ010000032">
    <property type="protein sequence ID" value="KAK9874846.1"/>
    <property type="molecule type" value="Genomic_DNA"/>
</dbReference>
<protein>
    <submittedName>
        <fullName evidence="1">Uncharacterized protein</fullName>
    </submittedName>
</protein>
<comment type="caution">
    <text evidence="1">The sequence shown here is derived from an EMBL/GenBank/DDBJ whole genome shotgun (WGS) entry which is preliminary data.</text>
</comment>
<accession>A0AAW1U4M8</accession>
<dbReference type="AlphaFoldDB" id="A0AAW1U4M8"/>